<evidence type="ECO:0000256" key="5">
    <source>
        <dbReference type="SAM" id="Phobius"/>
    </source>
</evidence>
<dbReference type="InterPro" id="IPR024079">
    <property type="entry name" value="MetalloPept_cat_dom_sf"/>
</dbReference>
<dbReference type="Pfam" id="PF00200">
    <property type="entry name" value="Disintegrin"/>
    <property type="match status" value="1"/>
</dbReference>
<comment type="caution">
    <text evidence="3">Lacks conserved residue(s) required for the propagation of feature annotation.</text>
</comment>
<dbReference type="InterPro" id="IPR006586">
    <property type="entry name" value="ADAM_Cys-rich"/>
</dbReference>
<dbReference type="SUPFAM" id="SSF57552">
    <property type="entry name" value="Blood coagulation inhibitor (disintegrin)"/>
    <property type="match status" value="1"/>
</dbReference>
<dbReference type="SMART" id="SM00050">
    <property type="entry name" value="DISIN"/>
    <property type="match status" value="1"/>
</dbReference>
<dbReference type="PROSITE" id="PS50214">
    <property type="entry name" value="DISINTEGRIN_2"/>
    <property type="match status" value="1"/>
</dbReference>
<feature type="disulfide bond" evidence="2">
    <location>
        <begin position="473"/>
        <end position="493"/>
    </location>
</feature>
<dbReference type="PROSITE" id="PS50215">
    <property type="entry name" value="ADAM_MEPRO"/>
    <property type="match status" value="1"/>
</dbReference>
<proteinExistence type="predicted"/>
<dbReference type="SUPFAM" id="SSF55486">
    <property type="entry name" value="Metalloproteases ('zincins'), catalytic domain"/>
    <property type="match status" value="1"/>
</dbReference>
<dbReference type="FunFam" id="3.40.390.10:FF:000002">
    <property type="entry name" value="Disintegrin and metalloproteinase domain-containing protein 22"/>
    <property type="match status" value="1"/>
</dbReference>
<dbReference type="PROSITE" id="PS00427">
    <property type="entry name" value="DISINTEGRIN_1"/>
    <property type="match status" value="1"/>
</dbReference>
<feature type="active site" evidence="3">
    <location>
        <position position="350"/>
    </location>
</feature>
<dbReference type="Proteomes" id="UP001356427">
    <property type="component" value="Unassembled WGS sequence"/>
</dbReference>
<dbReference type="GO" id="GO:0046872">
    <property type="term" value="F:metal ion binding"/>
    <property type="evidence" value="ECO:0007669"/>
    <property type="project" value="UniProtKB-KW"/>
</dbReference>
<evidence type="ECO:0000313" key="10">
    <source>
        <dbReference type="Proteomes" id="UP001356427"/>
    </source>
</evidence>
<evidence type="ECO:0000256" key="3">
    <source>
        <dbReference type="PROSITE-ProRule" id="PRU00276"/>
    </source>
</evidence>
<dbReference type="FunFam" id="4.10.70.10:FF:000001">
    <property type="entry name" value="Disintegrin and metalloproteinase domain-containing protein 22"/>
    <property type="match status" value="1"/>
</dbReference>
<dbReference type="SMART" id="SM00608">
    <property type="entry name" value="ACR"/>
    <property type="match status" value="1"/>
</dbReference>
<keyword evidence="1 3" id="KW-1015">Disulfide bond</keyword>
<feature type="binding site" evidence="3">
    <location>
        <position position="349"/>
    </location>
    <ligand>
        <name>Zn(2+)</name>
        <dbReference type="ChEBI" id="CHEBI:29105"/>
        <note>catalytic</note>
    </ligand>
</feature>
<evidence type="ECO:0000256" key="6">
    <source>
        <dbReference type="SAM" id="SignalP"/>
    </source>
</evidence>
<evidence type="ECO:0000256" key="4">
    <source>
        <dbReference type="SAM" id="MobiDB-lite"/>
    </source>
</evidence>
<feature type="domain" description="Disintegrin" evidence="7">
    <location>
        <begin position="415"/>
        <end position="501"/>
    </location>
</feature>
<evidence type="ECO:0008006" key="11">
    <source>
        <dbReference type="Google" id="ProtNLM"/>
    </source>
</evidence>
<feature type="compositionally biased region" description="Polar residues" evidence="4">
    <location>
        <begin position="777"/>
        <end position="795"/>
    </location>
</feature>
<evidence type="ECO:0000256" key="2">
    <source>
        <dbReference type="PROSITE-ProRule" id="PRU00068"/>
    </source>
</evidence>
<dbReference type="GO" id="GO:0004222">
    <property type="term" value="F:metalloendopeptidase activity"/>
    <property type="evidence" value="ECO:0007669"/>
    <property type="project" value="InterPro"/>
</dbReference>
<feature type="domain" description="Peptidase M12B" evidence="8">
    <location>
        <begin position="211"/>
        <end position="407"/>
    </location>
</feature>
<dbReference type="Gene3D" id="3.40.390.10">
    <property type="entry name" value="Collagenase (Catalytic Domain)"/>
    <property type="match status" value="1"/>
</dbReference>
<keyword evidence="6" id="KW-0732">Signal</keyword>
<feature type="region of interest" description="Disordered" evidence="4">
    <location>
        <begin position="750"/>
        <end position="802"/>
    </location>
</feature>
<sequence length="861" mass="93330">MVGKSLVTLVVLICCIVGTENNQDIFNGQTSKLSSYTVVKPQLIQRRWARDADRLPDSGKTQEPERLSYSLIIDDKEHFLHLKKNTEFLSESFVQFSDDDSGNLTPTYPKPDVHCYYHGDVEDHEDSLVALSTCSGLRGVILLGNQSYGLEPVKQSTNNEHLLYRLEHSQSEPFVCGVTNETSHTESHSPFDPSLSMTALLRRKRNLPQTRYVELVLVADFLRYTYKKKNETAVRQEMVELANLLDGYYKKLNIRVVLVGLEIFKEANPFSVEGSAGEVLGRFVKWRTTELLPRIRHDDAQLVVGRAGAYAGGVLGMAFVGTVCSAATAGGINVYGGDNLGYVSTVVAHEMGHNLGMNHDDGRCTCNGGSCVMAATASGSTLFSGCSASDFERLVLRGGGMCLLNQPSQSNVISVAKCGNGMLEEGEACDCGTPQECTNKCCDAATCKLTWGSACAQGSCCKDCKISVSGTPCRGSVNTCDLPEYCNGSAAFCPSDFYIMDGLPCENDAAYCYEGRCQTYDYQCKFLFEEGARKAADVCFQTANLKGDTFGNCGRTSSGTYVKCSLANAMCGKVQCTNVDTNKPPPGGSVSNQIIDGSSCVNADFNLGTDVLDPAYVHRGSPCAKGMACIDFQCVNASALLPVNLHCDAKNTCNSPGGKIRWGWTHHMCVIRGNCHCIDGWGPPYCAKSGSGGSVDSGPAQIDHSLRDGLLIFFLLVVPILVLLVLVLLYVFRRDTLERCLKGLRSTCSRSKNTANGHVPRRATPQAPATQAPPRQVNSFPSNTGPTPSGKQLPQQHRPHPVSQCLHIRHQLPQVPGLEKTIGTNLLPPSHLSPSKDQGFPNPSLPPKYPDRNTPLDITRL</sequence>
<gene>
    <name evidence="9" type="ORF">J4Q44_G00000430</name>
</gene>
<dbReference type="InterPro" id="IPR001762">
    <property type="entry name" value="Disintegrin_dom"/>
</dbReference>
<evidence type="ECO:0000259" key="8">
    <source>
        <dbReference type="PROSITE" id="PS50215"/>
    </source>
</evidence>
<name>A0AAN8MAY4_9TELE</name>
<dbReference type="EMBL" id="JAGTTL010000001">
    <property type="protein sequence ID" value="KAK6328065.1"/>
    <property type="molecule type" value="Genomic_DNA"/>
</dbReference>
<feature type="transmembrane region" description="Helical" evidence="5">
    <location>
        <begin position="710"/>
        <end position="732"/>
    </location>
</feature>
<keyword evidence="3" id="KW-0479">Metal-binding</keyword>
<feature type="chain" id="PRO_5043036553" description="Disintegrin and metalloproteinase domain-containing protein 9-like" evidence="6">
    <location>
        <begin position="22"/>
        <end position="861"/>
    </location>
</feature>
<dbReference type="CDD" id="cd04269">
    <property type="entry name" value="ZnMc_adamalysin_II_like"/>
    <property type="match status" value="1"/>
</dbReference>
<dbReference type="PANTHER" id="PTHR11905:SF136">
    <property type="entry name" value="DISINTEGRIN AND METALLOPROTEINASE DOMAIN-CONTAINING PROTEIN 9"/>
    <property type="match status" value="1"/>
</dbReference>
<feature type="disulfide bond" evidence="3">
    <location>
        <begin position="366"/>
        <end position="371"/>
    </location>
</feature>
<feature type="binding site" evidence="3">
    <location>
        <position position="353"/>
    </location>
    <ligand>
        <name>Zn(2+)</name>
        <dbReference type="ChEBI" id="CHEBI:29105"/>
        <note>catalytic</note>
    </ligand>
</feature>
<keyword evidence="5" id="KW-1133">Transmembrane helix</keyword>
<feature type="signal peptide" evidence="6">
    <location>
        <begin position="1"/>
        <end position="21"/>
    </location>
</feature>
<dbReference type="PANTHER" id="PTHR11905">
    <property type="entry name" value="ADAM A DISINTEGRIN AND METALLOPROTEASE DOMAIN"/>
    <property type="match status" value="1"/>
</dbReference>
<keyword evidence="3" id="KW-0862">Zinc</keyword>
<dbReference type="InterPro" id="IPR001590">
    <property type="entry name" value="Peptidase_M12B"/>
</dbReference>
<dbReference type="InterPro" id="IPR036436">
    <property type="entry name" value="Disintegrin_dom_sf"/>
</dbReference>
<dbReference type="InterPro" id="IPR018358">
    <property type="entry name" value="Disintegrin_CS"/>
</dbReference>
<feature type="compositionally biased region" description="Low complexity" evidence="4">
    <location>
        <begin position="762"/>
        <end position="776"/>
    </location>
</feature>
<keyword evidence="5" id="KW-0812">Transmembrane</keyword>
<feature type="region of interest" description="Disordered" evidence="4">
    <location>
        <begin position="819"/>
        <end position="861"/>
    </location>
</feature>
<keyword evidence="5" id="KW-0472">Membrane</keyword>
<dbReference type="Pfam" id="PF01562">
    <property type="entry name" value="Pep_M12B_propep"/>
    <property type="match status" value="1"/>
</dbReference>
<accession>A0AAN8MAY4</accession>
<dbReference type="PRINTS" id="PR00289">
    <property type="entry name" value="DISINTEGRIN"/>
</dbReference>
<evidence type="ECO:0000259" key="7">
    <source>
        <dbReference type="PROSITE" id="PS50214"/>
    </source>
</evidence>
<keyword evidence="10" id="KW-1185">Reference proteome</keyword>
<dbReference type="Pfam" id="PF08516">
    <property type="entry name" value="ADAM_CR"/>
    <property type="match status" value="1"/>
</dbReference>
<dbReference type="InterPro" id="IPR002870">
    <property type="entry name" value="Peptidase_M12B_N"/>
</dbReference>
<protein>
    <recommendedName>
        <fullName evidence="11">Disintegrin and metalloproteinase domain-containing protein 9-like</fullName>
    </recommendedName>
</protein>
<dbReference type="GO" id="GO:0005886">
    <property type="term" value="C:plasma membrane"/>
    <property type="evidence" value="ECO:0007669"/>
    <property type="project" value="TreeGrafter"/>
</dbReference>
<dbReference type="Gene3D" id="4.10.70.10">
    <property type="entry name" value="Disintegrin domain"/>
    <property type="match status" value="1"/>
</dbReference>
<reference evidence="9 10" key="1">
    <citation type="submission" date="2021-04" db="EMBL/GenBank/DDBJ databases">
        <authorList>
            <person name="De Guttry C."/>
            <person name="Zahm M."/>
            <person name="Klopp C."/>
            <person name="Cabau C."/>
            <person name="Louis A."/>
            <person name="Berthelot C."/>
            <person name="Parey E."/>
            <person name="Roest Crollius H."/>
            <person name="Montfort J."/>
            <person name="Robinson-Rechavi M."/>
            <person name="Bucao C."/>
            <person name="Bouchez O."/>
            <person name="Gislard M."/>
            <person name="Lluch J."/>
            <person name="Milhes M."/>
            <person name="Lampietro C."/>
            <person name="Lopez Roques C."/>
            <person name="Donnadieu C."/>
            <person name="Braasch I."/>
            <person name="Desvignes T."/>
            <person name="Postlethwait J."/>
            <person name="Bobe J."/>
            <person name="Wedekind C."/>
            <person name="Guiguen Y."/>
        </authorList>
    </citation>
    <scope>NUCLEOTIDE SEQUENCE [LARGE SCALE GENOMIC DNA]</scope>
    <source>
        <strain evidence="9">Cs_M1</strain>
        <tissue evidence="9">Blood</tissue>
    </source>
</reference>
<evidence type="ECO:0000313" key="9">
    <source>
        <dbReference type="EMBL" id="KAK6328065.1"/>
    </source>
</evidence>
<dbReference type="AlphaFoldDB" id="A0AAN8MAY4"/>
<dbReference type="Pfam" id="PF01421">
    <property type="entry name" value="Reprolysin"/>
    <property type="match status" value="1"/>
</dbReference>
<dbReference type="GO" id="GO:0006508">
    <property type="term" value="P:proteolysis"/>
    <property type="evidence" value="ECO:0007669"/>
    <property type="project" value="InterPro"/>
</dbReference>
<organism evidence="9 10">
    <name type="scientific">Coregonus suidteri</name>
    <dbReference type="NCBI Taxonomy" id="861788"/>
    <lineage>
        <taxon>Eukaryota</taxon>
        <taxon>Metazoa</taxon>
        <taxon>Chordata</taxon>
        <taxon>Craniata</taxon>
        <taxon>Vertebrata</taxon>
        <taxon>Euteleostomi</taxon>
        <taxon>Actinopterygii</taxon>
        <taxon>Neopterygii</taxon>
        <taxon>Teleostei</taxon>
        <taxon>Protacanthopterygii</taxon>
        <taxon>Salmoniformes</taxon>
        <taxon>Salmonidae</taxon>
        <taxon>Coregoninae</taxon>
        <taxon>Coregonus</taxon>
    </lineage>
</organism>
<dbReference type="InterPro" id="IPR034027">
    <property type="entry name" value="Reprolysin_adamalysin"/>
</dbReference>
<evidence type="ECO:0000256" key="1">
    <source>
        <dbReference type="ARBA" id="ARBA00023157"/>
    </source>
</evidence>
<feature type="binding site" evidence="3">
    <location>
        <position position="359"/>
    </location>
    <ligand>
        <name>Zn(2+)</name>
        <dbReference type="ChEBI" id="CHEBI:29105"/>
        <note>catalytic</note>
    </ligand>
</feature>
<comment type="caution">
    <text evidence="9">The sequence shown here is derived from an EMBL/GenBank/DDBJ whole genome shotgun (WGS) entry which is preliminary data.</text>
</comment>